<evidence type="ECO:0008006" key="3">
    <source>
        <dbReference type="Google" id="ProtNLM"/>
    </source>
</evidence>
<dbReference type="KEGG" id="slh:YH65_10215"/>
<sequence>MSKKHLFLHIGTEKTGTTSIQAALRQNTQKLKEYDIFYPRMPLLTSNHTGFTFSFLGQQAMSMLLRRAGYDHLLGKAKKNSHFILDILDEKFKESGCNTMIISSELLHSRISNADVILDIKKWADERFDEVTVICYLRKQEDLMVSSFSTMVKTGSNWHETLVEQFAEFLAPRQGKLKHFYDYKGILDMWSNAFPGLICREFARNKMLGGDVVKDFFSLIDPSIKTEELNKTTEKNTSLDAKAMEFLILLNRRVPSVIDGRINPLRKNMVHFFDAVPTKSKMKFTEEQVLKIREYFKEDNAYIQEKYFKGEPIFEYKESSGEKYHPGLTTDEAVQVFTEVWDQISTSIQETEEENRKLRLQKNTLKSNNK</sequence>
<dbReference type="Proteomes" id="UP000034444">
    <property type="component" value="Chromosome"/>
</dbReference>
<dbReference type="Gene3D" id="3.40.50.300">
    <property type="entry name" value="P-loop containing nucleotide triphosphate hydrolases"/>
    <property type="match status" value="1"/>
</dbReference>
<reference evidence="1 2" key="1">
    <citation type="submission" date="2015-04" db="EMBL/GenBank/DDBJ databases">
        <title>Complete genome sequence of Sulfurovum lithotrophicum ATCC BAA-797T.</title>
        <authorList>
            <person name="Ahn J."/>
            <person name="Park G."/>
            <person name="Jeon W."/>
            <person name="Jang Y."/>
            <person name="Jang M."/>
            <person name="Lee H."/>
            <person name="Lee H."/>
        </authorList>
    </citation>
    <scope>NUCLEOTIDE SEQUENCE [LARGE SCALE GENOMIC DNA]</scope>
    <source>
        <strain evidence="2">ATCC BAA-797 / 42BKT</strain>
    </source>
</reference>
<accession>A0A7U4RRE0</accession>
<dbReference type="InterPro" id="IPR027417">
    <property type="entry name" value="P-loop_NTPase"/>
</dbReference>
<proteinExistence type="predicted"/>
<gene>
    <name evidence="1" type="ORF">YH65_10215</name>
</gene>
<evidence type="ECO:0000313" key="2">
    <source>
        <dbReference type="Proteomes" id="UP000034444"/>
    </source>
</evidence>
<protein>
    <recommendedName>
        <fullName evidence="3">Sulfotransferase domain-containing protein</fullName>
    </recommendedName>
</protein>
<dbReference type="OrthoDB" id="5352233at2"/>
<evidence type="ECO:0000313" key="1">
    <source>
        <dbReference type="EMBL" id="AKF25717.1"/>
    </source>
</evidence>
<dbReference type="EMBL" id="CP011308">
    <property type="protein sequence ID" value="AKF25717.1"/>
    <property type="molecule type" value="Genomic_DNA"/>
</dbReference>
<keyword evidence="2" id="KW-1185">Reference proteome</keyword>
<name>A0A7U4RRE0_9BACT</name>
<reference evidence="2" key="2">
    <citation type="journal article" date="2017" name="Stand. Genomic Sci.">
        <title>Complete genome sequence of the sulfur-oxidizing chemolithoautotrophic Sulfurovum lithotrophicum 42BKTT.</title>
        <authorList>
            <person name="Jeon W."/>
            <person name="Priscilla L."/>
            <person name="Park G."/>
            <person name="Lee H."/>
            <person name="Lee N."/>
            <person name="Lee D."/>
            <person name="Kwon H."/>
            <person name="Ahn I."/>
            <person name="Lee C."/>
            <person name="Lee H."/>
            <person name="Ahn J."/>
        </authorList>
    </citation>
    <scope>NUCLEOTIDE SEQUENCE [LARGE SCALE GENOMIC DNA]</scope>
    <source>
        <strain evidence="2">ATCC BAA-797 / 42BKT</strain>
    </source>
</reference>
<dbReference type="SUPFAM" id="SSF52540">
    <property type="entry name" value="P-loop containing nucleoside triphosphate hydrolases"/>
    <property type="match status" value="1"/>
</dbReference>
<organism evidence="1 2">
    <name type="scientific">Sulfurovum lithotrophicum</name>
    <dbReference type="NCBI Taxonomy" id="206403"/>
    <lineage>
        <taxon>Bacteria</taxon>
        <taxon>Pseudomonadati</taxon>
        <taxon>Campylobacterota</taxon>
        <taxon>Epsilonproteobacteria</taxon>
        <taxon>Campylobacterales</taxon>
        <taxon>Sulfurovaceae</taxon>
        <taxon>Sulfurovum</taxon>
    </lineage>
</organism>
<dbReference type="RefSeq" id="WP_046551779.1">
    <property type="nucleotide sequence ID" value="NZ_CP011308.1"/>
</dbReference>
<dbReference type="AlphaFoldDB" id="A0A7U4RRE0"/>